<dbReference type="AlphaFoldDB" id="A0A8J2LJI5"/>
<accession>A0A8J2LJI5</accession>
<dbReference type="EMBL" id="CAJVCH010571619">
    <property type="protein sequence ID" value="CAG7837992.1"/>
    <property type="molecule type" value="Genomic_DNA"/>
</dbReference>
<protein>
    <recommendedName>
        <fullName evidence="3">F-box domain-containing protein</fullName>
    </recommendedName>
</protein>
<keyword evidence="2" id="KW-1185">Reference proteome</keyword>
<organism evidence="1 2">
    <name type="scientific">Allacma fusca</name>
    <dbReference type="NCBI Taxonomy" id="39272"/>
    <lineage>
        <taxon>Eukaryota</taxon>
        <taxon>Metazoa</taxon>
        <taxon>Ecdysozoa</taxon>
        <taxon>Arthropoda</taxon>
        <taxon>Hexapoda</taxon>
        <taxon>Collembola</taxon>
        <taxon>Symphypleona</taxon>
        <taxon>Sminthuridae</taxon>
        <taxon>Allacma</taxon>
    </lineage>
</organism>
<evidence type="ECO:0000313" key="2">
    <source>
        <dbReference type="Proteomes" id="UP000708208"/>
    </source>
</evidence>
<comment type="caution">
    <text evidence="1">The sequence shown here is derived from an EMBL/GenBank/DDBJ whole genome shotgun (WGS) entry which is preliminary data.</text>
</comment>
<dbReference type="Proteomes" id="UP000708208">
    <property type="component" value="Unassembled WGS sequence"/>
</dbReference>
<reference evidence="1" key="1">
    <citation type="submission" date="2021-06" db="EMBL/GenBank/DDBJ databases">
        <authorList>
            <person name="Hodson N. C."/>
            <person name="Mongue J. A."/>
            <person name="Jaron S. K."/>
        </authorList>
    </citation>
    <scope>NUCLEOTIDE SEQUENCE</scope>
</reference>
<proteinExistence type="predicted"/>
<evidence type="ECO:0008006" key="3">
    <source>
        <dbReference type="Google" id="ProtNLM"/>
    </source>
</evidence>
<evidence type="ECO:0000313" key="1">
    <source>
        <dbReference type="EMBL" id="CAG7837992.1"/>
    </source>
</evidence>
<sequence>PKKMAEIKTIDDKIETESQVSSITYDAMDKMAKSELDNTQVDTSVTLYSLLPEIREKIWTQLPSASLKNIRLSCKKFREEIDTEIGIPLHLCDSDEGSLRLALTTTVKRLVIDQLEMSTLGKLILCNPHKLKSIRIKSCVSREAIHEIFVRCGNIVHFEVDHKYLEHEKNEAVIDWVNGNLPEQEIKYVYAFFNKLRLFRFHTSNNGTPSEVKTQLLLTDLGI</sequence>
<name>A0A8J2LJI5_9HEXA</name>
<feature type="non-terminal residue" evidence="1">
    <location>
        <position position="1"/>
    </location>
</feature>
<gene>
    <name evidence="1" type="ORF">AFUS01_LOCUS47015</name>
</gene>